<gene>
    <name evidence="2" type="ORF">E1181_29660</name>
</gene>
<name>A0A4R4VBP3_9PSEU</name>
<evidence type="ECO:0000259" key="1">
    <source>
        <dbReference type="Pfam" id="PF22289"/>
    </source>
</evidence>
<feature type="domain" description="Dimethylamine monooxygenase subunit DmmA-like C-terminal" evidence="1">
    <location>
        <begin position="120"/>
        <end position="163"/>
    </location>
</feature>
<dbReference type="EMBL" id="SMKS01000100">
    <property type="protein sequence ID" value="TDC99334.1"/>
    <property type="molecule type" value="Genomic_DNA"/>
</dbReference>
<evidence type="ECO:0000313" key="3">
    <source>
        <dbReference type="Proteomes" id="UP000295674"/>
    </source>
</evidence>
<organism evidence="2 3">
    <name type="scientific">Saccharopolyspora terrae</name>
    <dbReference type="NCBI Taxonomy" id="2530384"/>
    <lineage>
        <taxon>Bacteria</taxon>
        <taxon>Bacillati</taxon>
        <taxon>Actinomycetota</taxon>
        <taxon>Actinomycetes</taxon>
        <taxon>Pseudonocardiales</taxon>
        <taxon>Pseudonocardiaceae</taxon>
        <taxon>Saccharopolyspora</taxon>
    </lineage>
</organism>
<dbReference type="Pfam" id="PF22289">
    <property type="entry name" value="DmmA-like_C"/>
    <property type="match status" value="1"/>
</dbReference>
<dbReference type="NCBIfam" id="NF041259">
    <property type="entry name" value="mono_DmmA_fam"/>
    <property type="match status" value="1"/>
</dbReference>
<dbReference type="AlphaFoldDB" id="A0A4R4VBP3"/>
<proteinExistence type="predicted"/>
<protein>
    <recommendedName>
        <fullName evidence="1">Dimethylamine monooxygenase subunit DmmA-like C-terminal domain-containing protein</fullName>
    </recommendedName>
</protein>
<accession>A0A4R4VBP3</accession>
<dbReference type="OrthoDB" id="3579011at2"/>
<dbReference type="RefSeq" id="WP_132679718.1">
    <property type="nucleotide sequence ID" value="NZ_SMKS01000100.1"/>
</dbReference>
<comment type="caution">
    <text evidence="2">The sequence shown here is derived from an EMBL/GenBank/DDBJ whole genome shotgun (WGS) entry which is preliminary data.</text>
</comment>
<reference evidence="2 3" key="1">
    <citation type="submission" date="2019-03" db="EMBL/GenBank/DDBJ databases">
        <title>Draft genome sequences of novel Actinobacteria.</title>
        <authorList>
            <person name="Sahin N."/>
            <person name="Ay H."/>
            <person name="Saygin H."/>
        </authorList>
    </citation>
    <scope>NUCLEOTIDE SEQUENCE [LARGE SCALE GENOMIC DNA]</scope>
    <source>
        <strain evidence="2 3">16K309</strain>
    </source>
</reference>
<dbReference type="InterPro" id="IPR048037">
    <property type="entry name" value="DmmA-like_C"/>
</dbReference>
<keyword evidence="3" id="KW-1185">Reference proteome</keyword>
<dbReference type="Proteomes" id="UP000295674">
    <property type="component" value="Unassembled WGS sequence"/>
</dbReference>
<evidence type="ECO:0000313" key="2">
    <source>
        <dbReference type="EMBL" id="TDC99334.1"/>
    </source>
</evidence>
<sequence length="172" mass="18712">MTDERMAAGARTSLPAWPERVEVDPSGRWFAVLGIGDEALEITRGWVRSIDRPVWTSQADDVVTATEALAAQLREARVGWRLMLAGPEADVLALRSQALSAGAVDEEIRCQVTSRERVVVHCAHCAADTEVTASAGERTACGGCGQLLHIYSHVSRFRGSYLGFRADVEAFR</sequence>